<proteinExistence type="inferred from homology"/>
<organism evidence="6 7">
    <name type="scientific">Roseococcus pinisoli</name>
    <dbReference type="NCBI Taxonomy" id="2835040"/>
    <lineage>
        <taxon>Bacteria</taxon>
        <taxon>Pseudomonadati</taxon>
        <taxon>Pseudomonadota</taxon>
        <taxon>Alphaproteobacteria</taxon>
        <taxon>Acetobacterales</taxon>
        <taxon>Roseomonadaceae</taxon>
        <taxon>Roseococcus</taxon>
    </lineage>
</organism>
<dbReference type="SUPFAM" id="SSF52540">
    <property type="entry name" value="P-loop containing nucleoside triphosphate hydrolases"/>
    <property type="match status" value="1"/>
</dbReference>
<sequence>MIRLEGLTKHWPGAAKASVADISLEVPEGTSCALIGPSGCGKTTTLRMVNRLVEPSAGRVWIGGEDALRQDPIQLRRRIGYVIQEVGLFPHRSVAENVATVPVLLGWDAARIKARVAEVLELVGLPGFADRRPYQLSGGERQRVGVARALAGDPPVLLMDEPFGAVDPLRRRQLQDEVLKLLRELGKTVLVVTHDVSEAMRLGDAVAILREGALLQHASPAELLAHPATGFVADFLGTDRALTRLGLFLAASMRGEAAATGAALPPEATLRDALSEMLARGTRAVPLAEGGSVILEAVLEKAAT</sequence>
<keyword evidence="7" id="KW-1185">Reference proteome</keyword>
<dbReference type="GO" id="GO:0005524">
    <property type="term" value="F:ATP binding"/>
    <property type="evidence" value="ECO:0007669"/>
    <property type="project" value="UniProtKB-KW"/>
</dbReference>
<dbReference type="InterPro" id="IPR003593">
    <property type="entry name" value="AAA+_ATPase"/>
</dbReference>
<dbReference type="InterPro" id="IPR027417">
    <property type="entry name" value="P-loop_NTPase"/>
</dbReference>
<evidence type="ECO:0000259" key="5">
    <source>
        <dbReference type="PROSITE" id="PS50893"/>
    </source>
</evidence>
<protein>
    <submittedName>
        <fullName evidence="6">ABC transporter ATP-binding protein</fullName>
    </submittedName>
</protein>
<keyword evidence="2" id="KW-0813">Transport</keyword>
<dbReference type="RefSeq" id="WP_213672217.1">
    <property type="nucleotide sequence ID" value="NZ_JAHCDA010000005.1"/>
</dbReference>
<dbReference type="Gene3D" id="3.40.50.300">
    <property type="entry name" value="P-loop containing nucleotide triphosphate hydrolases"/>
    <property type="match status" value="1"/>
</dbReference>
<dbReference type="SMART" id="SM00382">
    <property type="entry name" value="AAA"/>
    <property type="match status" value="1"/>
</dbReference>
<evidence type="ECO:0000313" key="6">
    <source>
        <dbReference type="EMBL" id="MBS7813520.1"/>
    </source>
</evidence>
<evidence type="ECO:0000313" key="7">
    <source>
        <dbReference type="Proteomes" id="UP000766336"/>
    </source>
</evidence>
<gene>
    <name evidence="6" type="ORF">KHU32_21445</name>
</gene>
<evidence type="ECO:0000256" key="2">
    <source>
        <dbReference type="ARBA" id="ARBA00022448"/>
    </source>
</evidence>
<keyword evidence="4 6" id="KW-0067">ATP-binding</keyword>
<reference evidence="6 7" key="1">
    <citation type="submission" date="2021-05" db="EMBL/GenBank/DDBJ databases">
        <title>Roseococcus sp. XZZS9, whole genome shotgun sequencing project.</title>
        <authorList>
            <person name="Zhao G."/>
            <person name="Shen L."/>
        </authorList>
    </citation>
    <scope>NUCLEOTIDE SEQUENCE [LARGE SCALE GENOMIC DNA]</scope>
    <source>
        <strain evidence="6 7">XZZS9</strain>
    </source>
</reference>
<dbReference type="PANTHER" id="PTHR43117">
    <property type="entry name" value="OSMOPROTECTANT IMPORT ATP-BINDING PROTEIN OSMV"/>
    <property type="match status" value="1"/>
</dbReference>
<dbReference type="PROSITE" id="PS00211">
    <property type="entry name" value="ABC_TRANSPORTER_1"/>
    <property type="match status" value="1"/>
</dbReference>
<dbReference type="PANTHER" id="PTHR43117:SF4">
    <property type="entry name" value="OSMOPROTECTANT IMPORT ATP-BINDING PROTEIN OSMV"/>
    <property type="match status" value="1"/>
</dbReference>
<dbReference type="Proteomes" id="UP000766336">
    <property type="component" value="Unassembled WGS sequence"/>
</dbReference>
<accession>A0ABS5QIK7</accession>
<dbReference type="PROSITE" id="PS50893">
    <property type="entry name" value="ABC_TRANSPORTER_2"/>
    <property type="match status" value="1"/>
</dbReference>
<dbReference type="InterPro" id="IPR003439">
    <property type="entry name" value="ABC_transporter-like_ATP-bd"/>
</dbReference>
<dbReference type="InterPro" id="IPR017871">
    <property type="entry name" value="ABC_transporter-like_CS"/>
</dbReference>
<comment type="caution">
    <text evidence="6">The sequence shown here is derived from an EMBL/GenBank/DDBJ whole genome shotgun (WGS) entry which is preliminary data.</text>
</comment>
<evidence type="ECO:0000256" key="1">
    <source>
        <dbReference type="ARBA" id="ARBA00005417"/>
    </source>
</evidence>
<feature type="domain" description="ABC transporter" evidence="5">
    <location>
        <begin position="2"/>
        <end position="236"/>
    </location>
</feature>
<dbReference type="EMBL" id="JAHCDA010000005">
    <property type="protein sequence ID" value="MBS7813520.1"/>
    <property type="molecule type" value="Genomic_DNA"/>
</dbReference>
<evidence type="ECO:0000256" key="4">
    <source>
        <dbReference type="ARBA" id="ARBA00022840"/>
    </source>
</evidence>
<name>A0ABS5QIK7_9PROT</name>
<keyword evidence="3" id="KW-0547">Nucleotide-binding</keyword>
<dbReference type="Pfam" id="PF00005">
    <property type="entry name" value="ABC_tran"/>
    <property type="match status" value="1"/>
</dbReference>
<evidence type="ECO:0000256" key="3">
    <source>
        <dbReference type="ARBA" id="ARBA00022741"/>
    </source>
</evidence>
<comment type="similarity">
    <text evidence="1">Belongs to the ABC transporter superfamily.</text>
</comment>